<evidence type="ECO:0000313" key="2">
    <source>
        <dbReference type="Proteomes" id="UP000031561"/>
    </source>
</evidence>
<name>A0ABD4T7Z5_9CYAN</name>
<sequence>MESAFELSLEQEFNLRSFEQQVDQLSEDQKNDYLLQTLKQLMIKNNVIKHLLTHRDPLFFASES</sequence>
<evidence type="ECO:0000313" key="1">
    <source>
        <dbReference type="EMBL" id="MCM1984630.1"/>
    </source>
</evidence>
<dbReference type="SUPFAM" id="SSF109859">
    <property type="entry name" value="NblA-like"/>
    <property type="match status" value="1"/>
</dbReference>
<comment type="caution">
    <text evidence="1">The sequence shown here is derived from an EMBL/GenBank/DDBJ whole genome shotgun (WGS) entry which is preliminary data.</text>
</comment>
<keyword evidence="2" id="KW-1185">Reference proteome</keyword>
<accession>A0ABD4T7Z5</accession>
<dbReference type="EMBL" id="JTHE03000102">
    <property type="protein sequence ID" value="MCM1984630.1"/>
    <property type="molecule type" value="Genomic_DNA"/>
</dbReference>
<dbReference type="Gene3D" id="1.10.287.670">
    <property type="entry name" value="Phycobilisome degradation protein NblA"/>
    <property type="match status" value="1"/>
</dbReference>
<protein>
    <submittedName>
        <fullName evidence="1">NblA/ycf18 family protein</fullName>
    </submittedName>
</protein>
<reference evidence="1 2" key="1">
    <citation type="journal article" date="2015" name="Genome Announc.">
        <title>Draft Genome Sequence of Filamentous Marine Cyanobacterium Lyngbya confervoides Strain BDU141951.</title>
        <authorList>
            <person name="Chandrababunaidu M.M."/>
            <person name="Sen D."/>
            <person name="Tripathy S."/>
        </authorList>
    </citation>
    <scope>NUCLEOTIDE SEQUENCE [LARGE SCALE GENOMIC DNA]</scope>
    <source>
        <strain evidence="1 2">BDU141951</strain>
    </source>
</reference>
<dbReference type="Proteomes" id="UP000031561">
    <property type="component" value="Unassembled WGS sequence"/>
</dbReference>
<proteinExistence type="predicted"/>
<dbReference type="InterPro" id="IPR036904">
    <property type="entry name" value="NblA_sf"/>
</dbReference>
<gene>
    <name evidence="1" type="ORF">QQ91_0017545</name>
</gene>
<dbReference type="InterPro" id="IPR007574">
    <property type="entry name" value="NblA"/>
</dbReference>
<dbReference type="Pfam" id="PF04485">
    <property type="entry name" value="NblA"/>
    <property type="match status" value="1"/>
</dbReference>
<organism evidence="1 2">
    <name type="scientific">Lyngbya confervoides BDU141951</name>
    <dbReference type="NCBI Taxonomy" id="1574623"/>
    <lineage>
        <taxon>Bacteria</taxon>
        <taxon>Bacillati</taxon>
        <taxon>Cyanobacteriota</taxon>
        <taxon>Cyanophyceae</taxon>
        <taxon>Oscillatoriophycideae</taxon>
        <taxon>Oscillatoriales</taxon>
        <taxon>Microcoleaceae</taxon>
        <taxon>Lyngbya</taxon>
    </lineage>
</organism>
<dbReference type="AlphaFoldDB" id="A0ABD4T7Z5"/>
<dbReference type="RefSeq" id="WP_166283340.1">
    <property type="nucleotide sequence ID" value="NZ_JTHE03000102.1"/>
</dbReference>